<name>A0A371HW00_MUCPR</name>
<protein>
    <submittedName>
        <fullName evidence="1">Uncharacterized protein</fullName>
    </submittedName>
</protein>
<evidence type="ECO:0000313" key="1">
    <source>
        <dbReference type="EMBL" id="RDY06959.1"/>
    </source>
</evidence>
<sequence>MANPSQNDWSRLLEDALCRWECHPTGLSLAKLVTYWSRLSIKFIGRSRSAIWHMTKPTESENYSCRSWRSYAWKLTRTPESTRKEFSVSQKSLSVRSVPGGMGPFVVTNVFPYGTVEVRDEANNNTFKVNVYQLKPYHEGPNLNSTMGEVEIITLMEPVILEDPPDKFCFVFVLQCVDSKFSTEFEPTLVSCRDQVYADSISAGICRLDVGKSFLENLDEFIRQEERYEKQKHQSEAMARRKKGMGCEK</sequence>
<dbReference type="OrthoDB" id="1723222at2759"/>
<feature type="non-terminal residue" evidence="1">
    <location>
        <position position="1"/>
    </location>
</feature>
<proteinExistence type="predicted"/>
<gene>
    <name evidence="1" type="ORF">CR513_08987</name>
</gene>
<comment type="caution">
    <text evidence="1">The sequence shown here is derived from an EMBL/GenBank/DDBJ whole genome shotgun (WGS) entry which is preliminary data.</text>
</comment>
<dbReference type="EMBL" id="QJKJ01001575">
    <property type="protein sequence ID" value="RDY06959.1"/>
    <property type="molecule type" value="Genomic_DNA"/>
</dbReference>
<reference evidence="1" key="1">
    <citation type="submission" date="2018-05" db="EMBL/GenBank/DDBJ databases">
        <title>Draft genome of Mucuna pruriens seed.</title>
        <authorList>
            <person name="Nnadi N.E."/>
            <person name="Vos R."/>
            <person name="Hasami M.H."/>
            <person name="Devisetty U.K."/>
            <person name="Aguiy J.C."/>
        </authorList>
    </citation>
    <scope>NUCLEOTIDE SEQUENCE [LARGE SCALE GENOMIC DNA]</scope>
    <source>
        <strain evidence="1">JCA_2017</strain>
    </source>
</reference>
<accession>A0A371HW00</accession>
<dbReference type="Proteomes" id="UP000257109">
    <property type="component" value="Unassembled WGS sequence"/>
</dbReference>
<dbReference type="AlphaFoldDB" id="A0A371HW00"/>
<organism evidence="1 2">
    <name type="scientific">Mucuna pruriens</name>
    <name type="common">Velvet bean</name>
    <name type="synonym">Dolichos pruriens</name>
    <dbReference type="NCBI Taxonomy" id="157652"/>
    <lineage>
        <taxon>Eukaryota</taxon>
        <taxon>Viridiplantae</taxon>
        <taxon>Streptophyta</taxon>
        <taxon>Embryophyta</taxon>
        <taxon>Tracheophyta</taxon>
        <taxon>Spermatophyta</taxon>
        <taxon>Magnoliopsida</taxon>
        <taxon>eudicotyledons</taxon>
        <taxon>Gunneridae</taxon>
        <taxon>Pentapetalae</taxon>
        <taxon>rosids</taxon>
        <taxon>fabids</taxon>
        <taxon>Fabales</taxon>
        <taxon>Fabaceae</taxon>
        <taxon>Papilionoideae</taxon>
        <taxon>50 kb inversion clade</taxon>
        <taxon>NPAAA clade</taxon>
        <taxon>indigoferoid/millettioid clade</taxon>
        <taxon>Phaseoleae</taxon>
        <taxon>Mucuna</taxon>
    </lineage>
</organism>
<keyword evidence="2" id="KW-1185">Reference proteome</keyword>
<evidence type="ECO:0000313" key="2">
    <source>
        <dbReference type="Proteomes" id="UP000257109"/>
    </source>
</evidence>